<dbReference type="Gene3D" id="2.40.160.50">
    <property type="entry name" value="membrane protein fhac: a member of the omp85/tpsb transporter family"/>
    <property type="match status" value="1"/>
</dbReference>
<reference evidence="4" key="1">
    <citation type="submission" date="2023-06" db="EMBL/GenBank/DDBJ databases">
        <title>Genomic of Parafulvivirga corallium.</title>
        <authorList>
            <person name="Wang G."/>
        </authorList>
    </citation>
    <scope>NUCLEOTIDE SEQUENCE</scope>
    <source>
        <strain evidence="4">BMA10</strain>
    </source>
</reference>
<comment type="caution">
    <text evidence="4">The sequence shown here is derived from an EMBL/GenBank/DDBJ whole genome shotgun (WGS) entry which is preliminary data.</text>
</comment>
<evidence type="ECO:0000259" key="3">
    <source>
        <dbReference type="Pfam" id="PF01103"/>
    </source>
</evidence>
<evidence type="ECO:0000256" key="1">
    <source>
        <dbReference type="ARBA" id="ARBA00004370"/>
    </source>
</evidence>
<gene>
    <name evidence="4" type="ORF">QQ008_16420</name>
</gene>
<organism evidence="4 5">
    <name type="scientific">Splendidivirga corallicola</name>
    <dbReference type="NCBI Taxonomy" id="3051826"/>
    <lineage>
        <taxon>Bacteria</taxon>
        <taxon>Pseudomonadati</taxon>
        <taxon>Bacteroidota</taxon>
        <taxon>Cytophagia</taxon>
        <taxon>Cytophagales</taxon>
        <taxon>Splendidivirgaceae</taxon>
        <taxon>Splendidivirga</taxon>
    </lineage>
</organism>
<comment type="subcellular location">
    <subcellularLocation>
        <location evidence="1">Membrane</location>
    </subcellularLocation>
</comment>
<evidence type="ECO:0000313" key="5">
    <source>
        <dbReference type="Proteomes" id="UP001172082"/>
    </source>
</evidence>
<evidence type="ECO:0000256" key="2">
    <source>
        <dbReference type="ARBA" id="ARBA00023136"/>
    </source>
</evidence>
<accession>A0ABT8KQI1</accession>
<dbReference type="Gene3D" id="3.60.21.10">
    <property type="match status" value="1"/>
</dbReference>
<dbReference type="Proteomes" id="UP001172082">
    <property type="component" value="Unassembled WGS sequence"/>
</dbReference>
<dbReference type="SUPFAM" id="SSF56300">
    <property type="entry name" value="Metallo-dependent phosphatases"/>
    <property type="match status" value="1"/>
</dbReference>
<keyword evidence="2" id="KW-0472">Membrane</keyword>
<keyword evidence="5" id="KW-1185">Reference proteome</keyword>
<evidence type="ECO:0000313" key="4">
    <source>
        <dbReference type="EMBL" id="MDN5202976.1"/>
    </source>
</evidence>
<dbReference type="Pfam" id="PF01103">
    <property type="entry name" value="Omp85"/>
    <property type="match status" value="1"/>
</dbReference>
<dbReference type="InterPro" id="IPR029052">
    <property type="entry name" value="Metallo-depent_PP-like"/>
</dbReference>
<dbReference type="EMBL" id="JAUJEA010000006">
    <property type="protein sequence ID" value="MDN5202976.1"/>
    <property type="molecule type" value="Genomic_DNA"/>
</dbReference>
<proteinExistence type="predicted"/>
<dbReference type="InterPro" id="IPR000184">
    <property type="entry name" value="Bac_surfAg_D15"/>
</dbReference>
<dbReference type="RefSeq" id="WP_346753000.1">
    <property type="nucleotide sequence ID" value="NZ_JAUJEA010000006.1"/>
</dbReference>
<protein>
    <recommendedName>
        <fullName evidence="3">Bacterial surface antigen (D15) domain-containing protein</fullName>
    </recommendedName>
</protein>
<name>A0ABT8KQI1_9BACT</name>
<feature type="domain" description="Bacterial surface antigen (D15)" evidence="3">
    <location>
        <begin position="931"/>
        <end position="1199"/>
    </location>
</feature>
<sequence length="1244" mass="141497">MKACQPIAGYILLLILLSTQLITKAQEISKPNHSIFLVSNLADVLQDSSLTNSLYSRLAEVNHSFTLLINGDIVKRDANDDLEVGYKKLELMLRKIDQLENGKTVLLAGDRDWNSSGEDGWKAVRALEKMVKASGFQRVTWVVKDGCPGPKEIEINESILLIAINTQWWNHPYRKPGPADADCKISSEDIFWEELEDVIEENQNRNILIAGHFPLFSLGEYGGRIPLKQHIFPFRNKKDKTIFFPFPVLGSTLAAYRKNIGSREDLSNKLYSPFGKKLASIMTSHESIIYTSGHERNLQILRDNNNYFVNSGSLTNPGFAGGHKSALLSKSWSGLIQLDYFENGRIKAIVHQLIHGNQWIKENDFVLYHSLCDSTENVGPFNTVYIPCQERMNVASSMDPSHPGSKPVIAGSEYDANGMKRLFFGDHYRDTWIAKVTVPVLNMDTVFGGLEVLKKGGGRQTTSLKMKANNGSEYVFRSVNKDPVKALPYNLRETFVSDVLRDQTTTQHPYGALAADILLNEIDVLHAHPKLYVLPDDAVLGPFQDQYGNLFGMLEDRPTNPKKVERPFAGADEVLKSYKLFRKLYQDHNNKVNTEAFARARVFDILVGDWGKHEDNWKWAGFIDGQEVLYEPIPRDRDHVFSQWDGLLPWLADREWAKASGEHFGYKIKDVRSLMWQARHLDRFIGNELDREDWLKASKRIQASITDEIIEKAVKNMPPEVYETSGKEVAAKLRSRIKRLDYYTLQYYRLLAKEVDVVGSNKPEFFDVKRNIDGSVKVMVYNMSGENTKGEKLLYERDFFPHETKEIRLYGLDGRDEFNITGNVKESIKIRIIGGPGRDNVSENSDVRSGGKHTLIYEKSEKANILLGSEGKRIDHWNPKVYNYNRTSFAYNTYFPLPLIKFNADDGFGLSLGVDFVKQKFGKENFAGKHSVNVSFTTVGNTVFNYNFQLHHFIKKWDLTTGVVAARPDNFTYFFGEGNNTRKDEDLFDNDFYKTRYNSYRLNIGLLRDFWKNSRISFQFGYESNDIVSEGSNILETPGNSGVPGSDETELAEIRGDLDLDFRDNSGFPKSGMRLYLGHHSGILTNKGNESYNITRGFMEHYSTLRTGIPITLGIKFGGSKSSGDVPFYKLAYLGQNNNLRGFLRNRFTGNSTIYLNTDLRFHLFDFKTSIVPMKFGLIGFFDTGRIYDSNDTSGQWHQGYGGGFFLVPLDERLTINVSVGFSEEESGLLLFSIGRVFSPLRFR</sequence>